<keyword evidence="2" id="KW-0472">Membrane</keyword>
<dbReference type="Proteomes" id="UP000541735">
    <property type="component" value="Unassembled WGS sequence"/>
</dbReference>
<evidence type="ECO:0000313" key="4">
    <source>
        <dbReference type="Proteomes" id="UP000541735"/>
    </source>
</evidence>
<dbReference type="EMBL" id="JAARYD010000002">
    <property type="protein sequence ID" value="MBC2175976.1"/>
    <property type="molecule type" value="Genomic_DNA"/>
</dbReference>
<gene>
    <name evidence="3" type="ORF">HCB27_05075</name>
</gene>
<organism evidence="3 4">
    <name type="scientific">Listeria booriae</name>
    <dbReference type="NCBI Taxonomy" id="1552123"/>
    <lineage>
        <taxon>Bacteria</taxon>
        <taxon>Bacillati</taxon>
        <taxon>Bacillota</taxon>
        <taxon>Bacilli</taxon>
        <taxon>Bacillales</taxon>
        <taxon>Listeriaceae</taxon>
        <taxon>Listeria</taxon>
    </lineage>
</organism>
<comment type="caution">
    <text evidence="3">The sequence shown here is derived from an EMBL/GenBank/DDBJ whole genome shotgun (WGS) entry which is preliminary data.</text>
</comment>
<keyword evidence="1" id="KW-0175">Coiled coil</keyword>
<dbReference type="AlphaFoldDB" id="A0A7X1D870"/>
<feature type="coiled-coil region" evidence="1">
    <location>
        <begin position="42"/>
        <end position="84"/>
    </location>
</feature>
<dbReference type="RefSeq" id="WP_185548581.1">
    <property type="nucleotide sequence ID" value="NZ_JAARYD010000002.1"/>
</dbReference>
<keyword evidence="2" id="KW-0812">Transmembrane</keyword>
<sequence>MEYIVGMLYGSLGITILSVLFFFRIPHMLQTLLNKRIDKEMNESLERSKQQFQKEVAEAQNENAKSLQDLKNKFQIEYQNAEQVFTIRLDSMKKKYTILPEMYNKICIFEAKVKNLEVSNGGGKLKKYLAEVMNYNTRNRLSIDEEEYLEVRRVQNLIVDFYTARIKSEKVSPDSPLLEEYSKNCAELGDEVDKAVENLAVYLRDRMEK</sequence>
<name>A0A7X1D870_9LIST</name>
<evidence type="ECO:0000313" key="3">
    <source>
        <dbReference type="EMBL" id="MBC2175976.1"/>
    </source>
</evidence>
<evidence type="ECO:0000256" key="2">
    <source>
        <dbReference type="SAM" id="Phobius"/>
    </source>
</evidence>
<keyword evidence="2" id="KW-1133">Transmembrane helix</keyword>
<evidence type="ECO:0000256" key="1">
    <source>
        <dbReference type="SAM" id="Coils"/>
    </source>
</evidence>
<feature type="transmembrane region" description="Helical" evidence="2">
    <location>
        <begin position="6"/>
        <end position="25"/>
    </location>
</feature>
<reference evidence="3 4" key="1">
    <citation type="submission" date="2020-03" db="EMBL/GenBank/DDBJ databases">
        <title>Soil Listeria distribution.</title>
        <authorList>
            <person name="Liao J."/>
            <person name="Wiedmann M."/>
        </authorList>
    </citation>
    <scope>NUCLEOTIDE SEQUENCE [LARGE SCALE GENOMIC DNA]</scope>
    <source>
        <strain evidence="3 4">FSL L7-0259</strain>
    </source>
</reference>
<protein>
    <submittedName>
        <fullName evidence="3">Uncharacterized protein</fullName>
    </submittedName>
</protein>
<proteinExistence type="predicted"/>
<accession>A0A7X1D870</accession>